<name>A0A9N8HAK5_9STRA</name>
<evidence type="ECO:0000256" key="1">
    <source>
        <dbReference type="SAM" id="Phobius"/>
    </source>
</evidence>
<sequence length="330" mass="36855">MWKSYIQNILPEGTNGVVVVFSSLCGGTFSYRLDGNKGIYLGGGDLHDPQYNYLGTSKTLYDIMDGTRQSAEGSSYSGLPVSKTYCVMTLGVYPSQDFEDDYVTSGPVIFTTLAAFIFIFTSLVFIIYDCTVARRQRIVMQRALASGANVSSLFPEKVKQQLYDEQTQEQKKQNTLKEFMTLQESTDKASCNSSKPIADLFDITTIFFVDLAGLVANEHRWKCLNSWKIYTVLLMLLQSAAESSKLKQLGVAMLQLLASRNLKRIMLQSWPASHAIVCRNCPELKLWANPSPVHVVSSPIVLSRRCDCTDPNSSQLGSLEEMGTHCSWRH</sequence>
<protein>
    <submittedName>
        <fullName evidence="2">Guanylate cyclase</fullName>
    </submittedName>
</protein>
<dbReference type="AlphaFoldDB" id="A0A9N8HAK5"/>
<keyword evidence="1" id="KW-1133">Transmembrane helix</keyword>
<evidence type="ECO:0000313" key="3">
    <source>
        <dbReference type="Proteomes" id="UP001153069"/>
    </source>
</evidence>
<keyword evidence="3" id="KW-1185">Reference proteome</keyword>
<dbReference type="Proteomes" id="UP001153069">
    <property type="component" value="Unassembled WGS sequence"/>
</dbReference>
<reference evidence="2" key="1">
    <citation type="submission" date="2020-06" db="EMBL/GenBank/DDBJ databases">
        <authorList>
            <consortium name="Plant Systems Biology data submission"/>
        </authorList>
    </citation>
    <scope>NUCLEOTIDE SEQUENCE</scope>
    <source>
        <strain evidence="2">D6</strain>
    </source>
</reference>
<keyword evidence="1" id="KW-0812">Transmembrane</keyword>
<gene>
    <name evidence="2" type="ORF">SEMRO_300_G111580.1</name>
</gene>
<feature type="transmembrane region" description="Helical" evidence="1">
    <location>
        <begin position="108"/>
        <end position="128"/>
    </location>
</feature>
<proteinExistence type="predicted"/>
<dbReference type="OrthoDB" id="55235at2759"/>
<comment type="caution">
    <text evidence="2">The sequence shown here is derived from an EMBL/GenBank/DDBJ whole genome shotgun (WGS) entry which is preliminary data.</text>
</comment>
<organism evidence="2 3">
    <name type="scientific">Seminavis robusta</name>
    <dbReference type="NCBI Taxonomy" id="568900"/>
    <lineage>
        <taxon>Eukaryota</taxon>
        <taxon>Sar</taxon>
        <taxon>Stramenopiles</taxon>
        <taxon>Ochrophyta</taxon>
        <taxon>Bacillariophyta</taxon>
        <taxon>Bacillariophyceae</taxon>
        <taxon>Bacillariophycidae</taxon>
        <taxon>Naviculales</taxon>
        <taxon>Naviculaceae</taxon>
        <taxon>Seminavis</taxon>
    </lineage>
</organism>
<evidence type="ECO:0000313" key="2">
    <source>
        <dbReference type="EMBL" id="CAB9507281.1"/>
    </source>
</evidence>
<accession>A0A9N8HAK5</accession>
<dbReference type="EMBL" id="CAICTM010000299">
    <property type="protein sequence ID" value="CAB9507281.1"/>
    <property type="molecule type" value="Genomic_DNA"/>
</dbReference>
<keyword evidence="1" id="KW-0472">Membrane</keyword>